<dbReference type="STRING" id="1413211.U473_10085"/>
<dbReference type="SUPFAM" id="SSF56784">
    <property type="entry name" value="HAD-like"/>
    <property type="match status" value="1"/>
</dbReference>
<organism evidence="1 2">
    <name type="scientific">Tepidibacillus decaturensis</name>
    <dbReference type="NCBI Taxonomy" id="1413211"/>
    <lineage>
        <taxon>Bacteria</taxon>
        <taxon>Bacillati</taxon>
        <taxon>Bacillota</taxon>
        <taxon>Bacilli</taxon>
        <taxon>Bacillales</taxon>
        <taxon>Bacillaceae</taxon>
        <taxon>Tepidibacillus</taxon>
    </lineage>
</organism>
<sequence length="156" mass="17158">MLTINIPGRKEVKVENLVLDFNGTIALDGVILPEVKEKLRQLAKDLTLYVVTADTNSSVHDQCKDLPVQVHVIGKEDQLGEKQRFVQALKEKGVISMGNGVNDEWMFEVSDLAIALIGTEGCATSSLMKSDIVVKQITDGLDLLLKQNRLIATLRS</sequence>
<evidence type="ECO:0000313" key="2">
    <source>
        <dbReference type="Proteomes" id="UP000070352"/>
    </source>
</evidence>
<dbReference type="Gene3D" id="3.40.50.1000">
    <property type="entry name" value="HAD superfamily/HAD-like"/>
    <property type="match status" value="1"/>
</dbReference>
<proteinExistence type="predicted"/>
<comment type="caution">
    <text evidence="1">The sequence shown here is derived from an EMBL/GenBank/DDBJ whole genome shotgun (WGS) entry which is preliminary data.</text>
</comment>
<dbReference type="RefSeq" id="WP_068725906.1">
    <property type="nucleotide sequence ID" value="NZ_LSKU01000001.1"/>
</dbReference>
<dbReference type="AlphaFoldDB" id="A0A135L5X5"/>
<dbReference type="InterPro" id="IPR036412">
    <property type="entry name" value="HAD-like_sf"/>
</dbReference>
<dbReference type="OrthoDB" id="159409at2"/>
<name>A0A135L5X5_9BACI</name>
<dbReference type="EMBL" id="LSKU01000001">
    <property type="protein sequence ID" value="KXG44317.1"/>
    <property type="molecule type" value="Genomic_DNA"/>
</dbReference>
<gene>
    <name evidence="1" type="ORF">U473_10085</name>
</gene>
<accession>A0A135L5X5</accession>
<evidence type="ECO:0008006" key="3">
    <source>
        <dbReference type="Google" id="ProtNLM"/>
    </source>
</evidence>
<reference evidence="1 2" key="1">
    <citation type="submission" date="2016-02" db="EMBL/GenBank/DDBJ databases">
        <title>Draft Genome for Tepidibacillus decaturensis nov. sp. Strain Z9, an Anaerobic, Moderately Thermophilic and Heterotrophic Bacterium from Deep Subsurface of the Illinois Basin, USA.</title>
        <authorList>
            <person name="Dong Y."/>
            <person name="Chang J.Y."/>
            <person name="Sanford R."/>
            <person name="Fouke B.W."/>
        </authorList>
    </citation>
    <scope>NUCLEOTIDE SEQUENCE [LARGE SCALE GENOMIC DNA]</scope>
    <source>
        <strain evidence="1 2">Z9</strain>
    </source>
</reference>
<evidence type="ECO:0000313" key="1">
    <source>
        <dbReference type="EMBL" id="KXG44317.1"/>
    </source>
</evidence>
<protein>
    <recommendedName>
        <fullName evidence="3">ATPase P</fullName>
    </recommendedName>
</protein>
<keyword evidence="2" id="KW-1185">Reference proteome</keyword>
<dbReference type="InterPro" id="IPR023214">
    <property type="entry name" value="HAD_sf"/>
</dbReference>
<dbReference type="Proteomes" id="UP000070352">
    <property type="component" value="Unassembled WGS sequence"/>
</dbReference>